<dbReference type="InterPro" id="IPR050072">
    <property type="entry name" value="Peptidase_M20A"/>
</dbReference>
<dbReference type="InterPro" id="IPR036264">
    <property type="entry name" value="Bact_exopeptidase_dim_dom"/>
</dbReference>
<dbReference type="GO" id="GO:0016787">
    <property type="term" value="F:hydrolase activity"/>
    <property type="evidence" value="ECO:0007669"/>
    <property type="project" value="UniProtKB-KW"/>
</dbReference>
<comment type="similarity">
    <text evidence="2">Belongs to the peptidase M20A family.</text>
</comment>
<accession>A0A2C5Z114</accession>
<keyword evidence="3" id="KW-0479">Metal-binding</keyword>
<comment type="caution">
    <text evidence="8">The sequence shown here is derived from an EMBL/GenBank/DDBJ whole genome shotgun (WGS) entry which is preliminary data.</text>
</comment>
<protein>
    <recommendedName>
        <fullName evidence="7">Peptidase M20 dimerisation domain-containing protein</fullName>
    </recommendedName>
</protein>
<evidence type="ECO:0000313" key="9">
    <source>
        <dbReference type="Proteomes" id="UP000224854"/>
    </source>
</evidence>
<evidence type="ECO:0000259" key="7">
    <source>
        <dbReference type="Pfam" id="PF07687"/>
    </source>
</evidence>
<evidence type="ECO:0000256" key="5">
    <source>
        <dbReference type="ARBA" id="ARBA00022833"/>
    </source>
</evidence>
<keyword evidence="4" id="KW-0378">Hydrolase</keyword>
<comment type="cofactor">
    <cofactor evidence="1">
        <name>Zn(2+)</name>
        <dbReference type="ChEBI" id="CHEBI:29105"/>
    </cofactor>
</comment>
<name>A0A2C5Z114_9HYPO</name>
<evidence type="ECO:0000256" key="2">
    <source>
        <dbReference type="ARBA" id="ARBA00006247"/>
    </source>
</evidence>
<proteinExistence type="inferred from homology"/>
<feature type="domain" description="Peptidase M20 dimerisation" evidence="7">
    <location>
        <begin position="212"/>
        <end position="305"/>
    </location>
</feature>
<dbReference type="CDD" id="cd05652">
    <property type="entry name" value="M20_ArgE_DapE-like_fungal"/>
    <property type="match status" value="1"/>
</dbReference>
<sequence length="400" mass="42554">MRSSLLALVLSLVQCGSCLDQKPLGHVDNVESGYADELLGLHESLVSIESISGHEGPVANFLALYLSKRGYTVSRQHVPPLPNVPDNENHTNIIAWHGRGPRPRARVVLTSHIDTVPPHIPYSIGQSPAGETVIKGRGSVDAKASVAAMVVALGRLLAEKRVRDEDVLLLFVVGEEVNGGGMLTFSDSLGADPNQFEAVIFGEPTENKLACGHKGALDCRVEAVGVSGHSGYPALGKSANERMIHAMARLLDEDLGSSDNFGNTTVNVGYFNGGVAGNVIAEHALVNMVTRVAVEPEQSGAEVVRQRILNILHETDDEAFTLDCAHGYGPVKTNCNVPGFDTAVMAYGTDIANLRGNHTRYLYGPGSILVAHGANESLTPQALQASVDGFQRLLLHALNK</sequence>
<dbReference type="Pfam" id="PF01546">
    <property type="entry name" value="Peptidase_M20"/>
    <property type="match status" value="1"/>
</dbReference>
<evidence type="ECO:0000256" key="3">
    <source>
        <dbReference type="ARBA" id="ARBA00022723"/>
    </source>
</evidence>
<dbReference type="OrthoDB" id="3064516at2759"/>
<organism evidence="8 9">
    <name type="scientific">Ophiocordyceps australis</name>
    <dbReference type="NCBI Taxonomy" id="1399860"/>
    <lineage>
        <taxon>Eukaryota</taxon>
        <taxon>Fungi</taxon>
        <taxon>Dikarya</taxon>
        <taxon>Ascomycota</taxon>
        <taxon>Pezizomycotina</taxon>
        <taxon>Sordariomycetes</taxon>
        <taxon>Hypocreomycetidae</taxon>
        <taxon>Hypocreales</taxon>
        <taxon>Ophiocordycipitaceae</taxon>
        <taxon>Ophiocordyceps</taxon>
    </lineage>
</organism>
<keyword evidence="9" id="KW-1185">Reference proteome</keyword>
<dbReference type="Pfam" id="PF07687">
    <property type="entry name" value="M20_dimer"/>
    <property type="match status" value="1"/>
</dbReference>
<dbReference type="PANTHER" id="PTHR43808">
    <property type="entry name" value="ACETYLORNITHINE DEACETYLASE"/>
    <property type="match status" value="1"/>
</dbReference>
<dbReference type="InterPro" id="IPR001261">
    <property type="entry name" value="ArgE/DapE_CS"/>
</dbReference>
<evidence type="ECO:0000256" key="6">
    <source>
        <dbReference type="SAM" id="SignalP"/>
    </source>
</evidence>
<keyword evidence="5" id="KW-0862">Zinc</keyword>
<evidence type="ECO:0000313" key="8">
    <source>
        <dbReference type="EMBL" id="PHH72851.1"/>
    </source>
</evidence>
<keyword evidence="6" id="KW-0732">Signal</keyword>
<feature type="chain" id="PRO_5012089840" description="Peptidase M20 dimerisation domain-containing protein" evidence="6">
    <location>
        <begin position="19"/>
        <end position="400"/>
    </location>
</feature>
<dbReference type="SUPFAM" id="SSF55031">
    <property type="entry name" value="Bacterial exopeptidase dimerisation domain"/>
    <property type="match status" value="1"/>
</dbReference>
<feature type="signal peptide" evidence="6">
    <location>
        <begin position="1"/>
        <end position="18"/>
    </location>
</feature>
<dbReference type="Gene3D" id="3.30.70.360">
    <property type="match status" value="1"/>
</dbReference>
<dbReference type="SUPFAM" id="SSF53187">
    <property type="entry name" value="Zn-dependent exopeptidases"/>
    <property type="match status" value="1"/>
</dbReference>
<evidence type="ECO:0000256" key="4">
    <source>
        <dbReference type="ARBA" id="ARBA00022801"/>
    </source>
</evidence>
<reference evidence="8 9" key="1">
    <citation type="submission" date="2017-06" db="EMBL/GenBank/DDBJ databases">
        <title>Ant-infecting Ophiocordyceps genomes reveal a high diversity of potential behavioral manipulation genes and a possible major role for enterotoxins.</title>
        <authorList>
            <person name="De Bekker C."/>
            <person name="Evans H.C."/>
            <person name="Brachmann A."/>
            <person name="Hughes D.P."/>
        </authorList>
    </citation>
    <scope>NUCLEOTIDE SEQUENCE [LARGE SCALE GENOMIC DNA]</scope>
    <source>
        <strain evidence="8 9">1348a</strain>
    </source>
</reference>
<dbReference type="EMBL" id="NJEU01000552">
    <property type="protein sequence ID" value="PHH72851.1"/>
    <property type="molecule type" value="Genomic_DNA"/>
</dbReference>
<dbReference type="Gene3D" id="3.40.630.10">
    <property type="entry name" value="Zn peptidases"/>
    <property type="match status" value="1"/>
</dbReference>
<gene>
    <name evidence="8" type="ORF">CDD82_5776</name>
</gene>
<dbReference type="InterPro" id="IPR002933">
    <property type="entry name" value="Peptidase_M20"/>
</dbReference>
<dbReference type="PROSITE" id="PS00759">
    <property type="entry name" value="ARGE_DAPE_CPG2_2"/>
    <property type="match status" value="1"/>
</dbReference>
<dbReference type="AlphaFoldDB" id="A0A2C5Z114"/>
<dbReference type="Proteomes" id="UP000224854">
    <property type="component" value="Unassembled WGS sequence"/>
</dbReference>
<evidence type="ECO:0000256" key="1">
    <source>
        <dbReference type="ARBA" id="ARBA00001947"/>
    </source>
</evidence>
<dbReference type="PANTHER" id="PTHR43808:SF30">
    <property type="entry name" value="ACETYLORNITHINE DEACETYLASE"/>
    <property type="match status" value="1"/>
</dbReference>
<dbReference type="GO" id="GO:0046872">
    <property type="term" value="F:metal ion binding"/>
    <property type="evidence" value="ECO:0007669"/>
    <property type="project" value="UniProtKB-KW"/>
</dbReference>
<dbReference type="InterPro" id="IPR011650">
    <property type="entry name" value="Peptidase_M20_dimer"/>
</dbReference>